<organism evidence="3 4">
    <name type="scientific">Pseudaquabacterium terrae</name>
    <dbReference type="NCBI Taxonomy" id="2732868"/>
    <lineage>
        <taxon>Bacteria</taxon>
        <taxon>Pseudomonadati</taxon>
        <taxon>Pseudomonadota</taxon>
        <taxon>Betaproteobacteria</taxon>
        <taxon>Burkholderiales</taxon>
        <taxon>Sphaerotilaceae</taxon>
        <taxon>Pseudaquabacterium</taxon>
    </lineage>
</organism>
<gene>
    <name evidence="3" type="ORF">HLB44_21825</name>
</gene>
<evidence type="ECO:0000313" key="4">
    <source>
        <dbReference type="Proteomes" id="UP000737171"/>
    </source>
</evidence>
<dbReference type="PROSITE" id="PS51278">
    <property type="entry name" value="GATASE_TYPE_2"/>
    <property type="match status" value="1"/>
</dbReference>
<dbReference type="PANTHER" id="PTHR43187:SF1">
    <property type="entry name" value="GLUTAMINE AMIDOTRANSFERASE DUG3-RELATED"/>
    <property type="match status" value="1"/>
</dbReference>
<dbReference type="EMBL" id="JABRWJ010000006">
    <property type="protein sequence ID" value="NRF69647.1"/>
    <property type="molecule type" value="Genomic_DNA"/>
</dbReference>
<evidence type="ECO:0000313" key="3">
    <source>
        <dbReference type="EMBL" id="NRF69647.1"/>
    </source>
</evidence>
<dbReference type="InterPro" id="IPR052373">
    <property type="entry name" value="Gamma-glu_amide_hydrolase"/>
</dbReference>
<dbReference type="SUPFAM" id="SSF56235">
    <property type="entry name" value="N-terminal nucleophile aminohydrolases (Ntn hydrolases)"/>
    <property type="match status" value="1"/>
</dbReference>
<dbReference type="RefSeq" id="WP_173126907.1">
    <property type="nucleotide sequence ID" value="NZ_JABRWJ010000006.1"/>
</dbReference>
<evidence type="ECO:0000259" key="2">
    <source>
        <dbReference type="PROSITE" id="PS51278"/>
    </source>
</evidence>
<dbReference type="InterPro" id="IPR017932">
    <property type="entry name" value="GATase_2_dom"/>
</dbReference>
<keyword evidence="4" id="KW-1185">Reference proteome</keyword>
<accession>A0ABX2ELV9</accession>
<reference evidence="3 4" key="1">
    <citation type="submission" date="2020-05" db="EMBL/GenBank/DDBJ databases">
        <title>Aquincola sp. isolate from soil.</title>
        <authorList>
            <person name="Han J."/>
            <person name="Kim D.-U."/>
        </authorList>
    </citation>
    <scope>NUCLEOTIDE SEQUENCE [LARGE SCALE GENOMIC DNA]</scope>
    <source>
        <strain evidence="3 4">S2</strain>
    </source>
</reference>
<proteinExistence type="predicted"/>
<dbReference type="Proteomes" id="UP000737171">
    <property type="component" value="Unassembled WGS sequence"/>
</dbReference>
<evidence type="ECO:0000256" key="1">
    <source>
        <dbReference type="ARBA" id="ARBA00022962"/>
    </source>
</evidence>
<sequence>MCRLLAYLGDPLYLDELVCSAQHSLVRQSRRATQAKTPTNGDGVGIGWYGDRDEPGVYREAMPAWADENLQSLAHTLRSRLFFAHVRAATGTSMARENCHPFKQGRWLFMHNGQIGGYARVRRALEARLPDRLFAARQGSTDSELLFLLTLARIEAGETPDQAMPTVLDDTLALMRAAGVDEPLRFAAALADGDQIYAFRFASDQKPPTLYVNEGDRGSIIASEPLDAHSGQWNPVPPNSWVRLSRLGATVSA</sequence>
<dbReference type="InterPro" id="IPR026869">
    <property type="entry name" value="EgtC-like"/>
</dbReference>
<feature type="domain" description="Glutamine amidotransferase type-2" evidence="2">
    <location>
        <begin position="2"/>
        <end position="247"/>
    </location>
</feature>
<protein>
    <submittedName>
        <fullName evidence="3">Class II glutamine amidotransferase</fullName>
    </submittedName>
</protein>
<name>A0ABX2ELV9_9BURK</name>
<dbReference type="InterPro" id="IPR029055">
    <property type="entry name" value="Ntn_hydrolases_N"/>
</dbReference>
<comment type="caution">
    <text evidence="3">The sequence shown here is derived from an EMBL/GenBank/DDBJ whole genome shotgun (WGS) entry which is preliminary data.</text>
</comment>
<dbReference type="CDD" id="cd01908">
    <property type="entry name" value="YafJ"/>
    <property type="match status" value="1"/>
</dbReference>
<dbReference type="PANTHER" id="PTHR43187">
    <property type="entry name" value="GLUTAMINE AMIDOTRANSFERASE DUG3-RELATED"/>
    <property type="match status" value="1"/>
</dbReference>
<keyword evidence="1 3" id="KW-0315">Glutamine amidotransferase</keyword>
<dbReference type="Gene3D" id="3.60.20.10">
    <property type="entry name" value="Glutamine Phosphoribosylpyrophosphate, subunit 1, domain 1"/>
    <property type="match status" value="1"/>
</dbReference>
<dbReference type="Pfam" id="PF13230">
    <property type="entry name" value="GATase_4"/>
    <property type="match status" value="1"/>
</dbReference>